<feature type="domain" description="ABC transporter" evidence="17">
    <location>
        <begin position="610"/>
        <end position="846"/>
    </location>
</feature>
<dbReference type="GO" id="GO:0090374">
    <property type="term" value="P:oligopeptide export from mitochondrion"/>
    <property type="evidence" value="ECO:0007669"/>
    <property type="project" value="TreeGrafter"/>
</dbReference>
<comment type="catalytic activity">
    <reaction evidence="13">
        <text>ATP + H2O + xenobioticSide 1 = ADP + phosphate + xenobioticSide 2.</text>
        <dbReference type="EC" id="7.6.2.2"/>
    </reaction>
</comment>
<sequence>MRVLWVTVFFCSALHAHSAIIRLKRGSSSYCGGSSSSYGSGYGSSDTHWYSSHDSSGCSYYAQAAMACDLLLPHPATCHHRRRIRLMEQFQRTVEQHLTQQVLWILSQIQTADGVISRRHAIQVEIICYYYSDFLMSEFKNLNAPSAQDDGQQAEKVDESHSELVEHEETKESKLRSTNPFDHDYEERGIDVELSNIENKLQSELGYFPHTNNDDGTLEAKERFSVSSDKLSEVNLKKNMSELTNNGNIQEDEEKKQEYENGPVEKFINYIFCRGDLSETKLKAKPTTIKELFKYGNKADKTLVILGIIVSMFCGICQPMFAIVTGRIANVLLIIPPESDEFVKEAFLQFFFFNVACVRIVRNIRAEYLRSILRQDSAWLEKNHSGSLNTHLNDNIDRICEGIGDKFGLLVRNGTQYCTGLAVAFYTSWQMAAPLCILSPIIAAIMGFSSRKMSLAARREMGIYAKAGCIAEEAIGGIRTVAAFNAQEYEVKKYEAVLKDGMKTGLKKGMYSGGLSMALIAIIFVFMGSCLLYGSYLYKLGVIENPGDIFVVLMAIMSGAYHLGQASPHLMVMLNARIAASTVYNTIDRKPKIDAYSAEGRKIYNVEGKIVFKKVSFRYPSRKDVKVLRSLSLNIQPGQTIALVGHSGSGKSTCVGILNRLYEYESGQVTIDGHDIRELNVKWLRTVIGTVQQHPVIFNDTVENNLKVGNVLLNETDMVEACKMANAHQFIESLPNGYQTRIGEGGVQLSGGQKQRIAIARTLARDPKILLLDEATSALDAQSEATVQVALKNASKGRTTIIIAHRLSTVKDADKIIVLNKGKIMESGTHLELMARQGQYHKLVRAQQFENHETESQTESVNAADEDTSSDTNEFDKQRPGTLREDLRMSYKRDFMSSEHLGDAETEAMEIELKHAGGEPSSLIQLFNEARKQYRVLLAAFAFCFINAVGMPLCAVVYGEAFAMFNDGNRDAVEQAFYYFLIFTSIGLLFAISAFFSNYLFGRMGETLTFNLRVQAFRSILKQDGAYFDNPAHTPGKLITRLATDAPNVKAAVDTRLSRVVQGVLSIIVAIIISTAINWKLAACGSLLFIIQGIFQFFISRKVHSYAVKVASRDEAGRLAVEAIENVQSIQLITAEHTFYDSYVSHAFSQTKYELMKAPLQAVNWASTHGLQYFTVAFCYFVGFLLVINNMADKIIIFQVVQTMYFGSLSVQEASIFFPEFVKSRLAAGLMFNIINSKPANGNSGEGERTPVEGSIQLEKLYFAYPQRPKNAVLKGLSLNVNRGHTVALVGSSGSGKSTVIQLLQRFYEPSAGIVKYDGQDIKNLSLEHIRTEMSIVSQEPVLFSGTVKENIAYGLDIQSVAFERIEEAAAIANATAFINTLPHGYETYIGEKGSMLSGGQKQRIAIARAIIRNPRILLLDEATSALDTQSEKAVQEALERIKEGRTCIVIAHRLTTIQNADLIVVMDNGRVSESGNHASLMAQRGKYFKLIQRQTLSG</sequence>
<keyword evidence="7" id="KW-0547">Nucleotide-binding</keyword>
<evidence type="ECO:0000256" key="9">
    <source>
        <dbReference type="ARBA" id="ARBA00022967"/>
    </source>
</evidence>
<dbReference type="InterPro" id="IPR003439">
    <property type="entry name" value="ABC_transporter-like_ATP-bd"/>
</dbReference>
<feature type="transmembrane region" description="Helical" evidence="15">
    <location>
        <begin position="509"/>
        <end position="534"/>
    </location>
</feature>
<evidence type="ECO:0000313" key="19">
    <source>
        <dbReference type="EMBL" id="KAK0393007.1"/>
    </source>
</evidence>
<feature type="transmembrane region" description="Helical" evidence="15">
    <location>
        <begin position="1170"/>
        <end position="1188"/>
    </location>
</feature>
<dbReference type="FunFam" id="3.40.50.300:FF:000479">
    <property type="entry name" value="Multidrug resistance protein 1A"/>
    <property type="match status" value="1"/>
</dbReference>
<evidence type="ECO:0000256" key="4">
    <source>
        <dbReference type="ARBA" id="ARBA00022448"/>
    </source>
</evidence>
<keyword evidence="12" id="KW-0325">Glycoprotein</keyword>
<evidence type="ECO:0000256" key="10">
    <source>
        <dbReference type="ARBA" id="ARBA00022989"/>
    </source>
</evidence>
<keyword evidence="16" id="KW-0732">Signal</keyword>
<evidence type="ECO:0000256" key="8">
    <source>
        <dbReference type="ARBA" id="ARBA00022840"/>
    </source>
</evidence>
<organism evidence="19 20">
    <name type="scientific">Steinernema hermaphroditum</name>
    <dbReference type="NCBI Taxonomy" id="289476"/>
    <lineage>
        <taxon>Eukaryota</taxon>
        <taxon>Metazoa</taxon>
        <taxon>Ecdysozoa</taxon>
        <taxon>Nematoda</taxon>
        <taxon>Chromadorea</taxon>
        <taxon>Rhabditida</taxon>
        <taxon>Tylenchina</taxon>
        <taxon>Panagrolaimomorpha</taxon>
        <taxon>Strongyloidoidea</taxon>
        <taxon>Steinernematidae</taxon>
        <taxon>Steinernema</taxon>
    </lineage>
</organism>
<feature type="compositionally biased region" description="Basic and acidic residues" evidence="14">
    <location>
        <begin position="153"/>
        <end position="182"/>
    </location>
</feature>
<dbReference type="PROSITE" id="PS00211">
    <property type="entry name" value="ABC_TRANSPORTER_1"/>
    <property type="match status" value="2"/>
</dbReference>
<feature type="transmembrane region" description="Helical" evidence="15">
    <location>
        <begin position="546"/>
        <end position="564"/>
    </location>
</feature>
<evidence type="ECO:0000259" key="18">
    <source>
        <dbReference type="PROSITE" id="PS50929"/>
    </source>
</evidence>
<evidence type="ECO:0000313" key="20">
    <source>
        <dbReference type="Proteomes" id="UP001175271"/>
    </source>
</evidence>
<evidence type="ECO:0000256" key="15">
    <source>
        <dbReference type="SAM" id="Phobius"/>
    </source>
</evidence>
<dbReference type="PANTHER" id="PTHR43394">
    <property type="entry name" value="ATP-DEPENDENT PERMEASE MDL1, MITOCHONDRIAL"/>
    <property type="match status" value="1"/>
</dbReference>
<accession>A0AA39GSZ4</accession>
<evidence type="ECO:0000256" key="12">
    <source>
        <dbReference type="ARBA" id="ARBA00023180"/>
    </source>
</evidence>
<comment type="caution">
    <text evidence="19">The sequence shown here is derived from an EMBL/GenBank/DDBJ whole genome shotgun (WGS) entry which is preliminary data.</text>
</comment>
<keyword evidence="5 15" id="KW-0812">Transmembrane</keyword>
<dbReference type="GO" id="GO:0005743">
    <property type="term" value="C:mitochondrial inner membrane"/>
    <property type="evidence" value="ECO:0007669"/>
    <property type="project" value="TreeGrafter"/>
</dbReference>
<evidence type="ECO:0000256" key="3">
    <source>
        <dbReference type="ARBA" id="ARBA00012191"/>
    </source>
</evidence>
<dbReference type="CDD" id="cd03249">
    <property type="entry name" value="ABC_MTABC3_MDL1_MDL2"/>
    <property type="match status" value="1"/>
</dbReference>
<keyword evidence="6" id="KW-0677">Repeat</keyword>
<dbReference type="CDD" id="cd18577">
    <property type="entry name" value="ABC_6TM_Pgp_ABCB1_D1_like"/>
    <property type="match status" value="1"/>
</dbReference>
<keyword evidence="10 15" id="KW-1133">Transmembrane helix</keyword>
<evidence type="ECO:0000256" key="14">
    <source>
        <dbReference type="SAM" id="MobiDB-lite"/>
    </source>
</evidence>
<feature type="transmembrane region" description="Helical" evidence="15">
    <location>
        <begin position="978"/>
        <end position="1001"/>
    </location>
</feature>
<dbReference type="FunFam" id="3.40.50.300:FF:000916">
    <property type="entry name" value="ABC transporter B family member 9"/>
    <property type="match status" value="1"/>
</dbReference>
<dbReference type="Gene3D" id="3.40.50.300">
    <property type="entry name" value="P-loop containing nucleotide triphosphate hydrolases"/>
    <property type="match status" value="2"/>
</dbReference>
<dbReference type="InterPro" id="IPR011527">
    <property type="entry name" value="ABC1_TM_dom"/>
</dbReference>
<feature type="region of interest" description="Disordered" evidence="14">
    <location>
        <begin position="145"/>
        <end position="182"/>
    </location>
</feature>
<dbReference type="PANTHER" id="PTHR43394:SF27">
    <property type="entry name" value="ATP-DEPENDENT TRANSLOCASE ABCB1-LIKE"/>
    <property type="match status" value="1"/>
</dbReference>
<evidence type="ECO:0000256" key="11">
    <source>
        <dbReference type="ARBA" id="ARBA00023136"/>
    </source>
</evidence>
<evidence type="ECO:0000256" key="2">
    <source>
        <dbReference type="ARBA" id="ARBA00007577"/>
    </source>
</evidence>
<name>A0AA39GSZ4_9BILA</name>
<dbReference type="SMART" id="SM00382">
    <property type="entry name" value="AAA"/>
    <property type="match status" value="2"/>
</dbReference>
<keyword evidence="11 15" id="KW-0472">Membrane</keyword>
<dbReference type="InterPro" id="IPR003593">
    <property type="entry name" value="AAA+_ATPase"/>
</dbReference>
<evidence type="ECO:0000256" key="1">
    <source>
        <dbReference type="ARBA" id="ARBA00004141"/>
    </source>
</evidence>
<comment type="subcellular location">
    <subcellularLocation>
        <location evidence="1">Membrane</location>
        <topology evidence="1">Multi-pass membrane protein</topology>
    </subcellularLocation>
</comment>
<dbReference type="InterPro" id="IPR036640">
    <property type="entry name" value="ABC1_TM_sf"/>
</dbReference>
<reference evidence="19" key="1">
    <citation type="submission" date="2023-06" db="EMBL/GenBank/DDBJ databases">
        <title>Genomic analysis of the entomopathogenic nematode Steinernema hermaphroditum.</title>
        <authorList>
            <person name="Schwarz E.M."/>
            <person name="Heppert J.K."/>
            <person name="Baniya A."/>
            <person name="Schwartz H.T."/>
            <person name="Tan C.-H."/>
            <person name="Antoshechkin I."/>
            <person name="Sternberg P.W."/>
            <person name="Goodrich-Blair H."/>
            <person name="Dillman A.R."/>
        </authorList>
    </citation>
    <scope>NUCLEOTIDE SEQUENCE</scope>
    <source>
        <strain evidence="19">PS9179</strain>
        <tissue evidence="19">Whole animal</tissue>
    </source>
</reference>
<feature type="domain" description="ABC transmembrane type-1" evidence="18">
    <location>
        <begin position="347"/>
        <end position="575"/>
    </location>
</feature>
<dbReference type="Gene3D" id="1.20.1560.10">
    <property type="entry name" value="ABC transporter type 1, transmembrane domain"/>
    <property type="match status" value="2"/>
</dbReference>
<feature type="transmembrane region" description="Helical" evidence="15">
    <location>
        <begin position="1060"/>
        <end position="1079"/>
    </location>
</feature>
<evidence type="ECO:0000256" key="5">
    <source>
        <dbReference type="ARBA" id="ARBA00022692"/>
    </source>
</evidence>
<dbReference type="SUPFAM" id="SSF52540">
    <property type="entry name" value="P-loop containing nucleoside triphosphate hydrolases"/>
    <property type="match status" value="2"/>
</dbReference>
<dbReference type="GO" id="GO:0015421">
    <property type="term" value="F:ABC-type oligopeptide transporter activity"/>
    <property type="evidence" value="ECO:0007669"/>
    <property type="project" value="TreeGrafter"/>
</dbReference>
<evidence type="ECO:0000256" key="7">
    <source>
        <dbReference type="ARBA" id="ARBA00022741"/>
    </source>
</evidence>
<feature type="transmembrane region" description="Helical" evidence="15">
    <location>
        <begin position="936"/>
        <end position="958"/>
    </location>
</feature>
<evidence type="ECO:0000256" key="13">
    <source>
        <dbReference type="ARBA" id="ARBA00034018"/>
    </source>
</evidence>
<dbReference type="PROSITE" id="PS50893">
    <property type="entry name" value="ABC_TRANSPORTER_2"/>
    <property type="match status" value="2"/>
</dbReference>
<dbReference type="EMBL" id="JAUCMV010000005">
    <property type="protein sequence ID" value="KAK0393007.1"/>
    <property type="molecule type" value="Genomic_DNA"/>
</dbReference>
<feature type="transmembrane region" description="Helical" evidence="15">
    <location>
        <begin position="303"/>
        <end position="325"/>
    </location>
</feature>
<dbReference type="GO" id="GO:0016887">
    <property type="term" value="F:ATP hydrolysis activity"/>
    <property type="evidence" value="ECO:0007669"/>
    <property type="project" value="InterPro"/>
</dbReference>
<feature type="domain" description="ABC transporter" evidence="17">
    <location>
        <begin position="1256"/>
        <end position="1494"/>
    </location>
</feature>
<dbReference type="CDD" id="cd18578">
    <property type="entry name" value="ABC_6TM_Pgp_ABCB1_D2_like"/>
    <property type="match status" value="1"/>
</dbReference>
<dbReference type="InterPro" id="IPR027417">
    <property type="entry name" value="P-loop_NTPase"/>
</dbReference>
<dbReference type="PROSITE" id="PS50929">
    <property type="entry name" value="ABC_TM1F"/>
    <property type="match status" value="2"/>
</dbReference>
<evidence type="ECO:0000256" key="16">
    <source>
        <dbReference type="SAM" id="SignalP"/>
    </source>
</evidence>
<dbReference type="InterPro" id="IPR039421">
    <property type="entry name" value="Type_1_exporter"/>
</dbReference>
<evidence type="ECO:0000259" key="17">
    <source>
        <dbReference type="PROSITE" id="PS50893"/>
    </source>
</evidence>
<dbReference type="SUPFAM" id="SSF90123">
    <property type="entry name" value="ABC transporter transmembrane region"/>
    <property type="match status" value="2"/>
</dbReference>
<gene>
    <name evidence="19" type="ORF">QR680_000014</name>
</gene>
<keyword evidence="20" id="KW-1185">Reference proteome</keyword>
<proteinExistence type="inferred from homology"/>
<dbReference type="GO" id="GO:0008559">
    <property type="term" value="F:ABC-type xenobiotic transporter activity"/>
    <property type="evidence" value="ECO:0007669"/>
    <property type="project" value="UniProtKB-EC"/>
</dbReference>
<keyword evidence="8" id="KW-0067">ATP-binding</keyword>
<feature type="region of interest" description="Disordered" evidence="14">
    <location>
        <begin position="850"/>
        <end position="881"/>
    </location>
</feature>
<keyword evidence="9" id="KW-1278">Translocase</keyword>
<dbReference type="Pfam" id="PF00005">
    <property type="entry name" value="ABC_tran"/>
    <property type="match status" value="2"/>
</dbReference>
<feature type="signal peptide" evidence="16">
    <location>
        <begin position="1"/>
        <end position="18"/>
    </location>
</feature>
<feature type="transmembrane region" description="Helical" evidence="15">
    <location>
        <begin position="431"/>
        <end position="449"/>
    </location>
</feature>
<comment type="similarity">
    <text evidence="2">Belongs to the ABC transporter superfamily. ABCB family. Multidrug resistance exporter (TC 3.A.1.201) subfamily.</text>
</comment>
<dbReference type="Proteomes" id="UP001175271">
    <property type="component" value="Unassembled WGS sequence"/>
</dbReference>
<dbReference type="Pfam" id="PF00664">
    <property type="entry name" value="ABC_membrane"/>
    <property type="match status" value="2"/>
</dbReference>
<feature type="domain" description="ABC transmembrane type-1" evidence="18">
    <location>
        <begin position="938"/>
        <end position="1223"/>
    </location>
</feature>
<dbReference type="InterPro" id="IPR017871">
    <property type="entry name" value="ABC_transporter-like_CS"/>
</dbReference>
<evidence type="ECO:0000256" key="6">
    <source>
        <dbReference type="ARBA" id="ARBA00022737"/>
    </source>
</evidence>
<keyword evidence="4" id="KW-0813">Transport</keyword>
<protein>
    <recommendedName>
        <fullName evidence="3">ABC-type xenobiotic transporter</fullName>
        <ecNumber evidence="3">7.6.2.2</ecNumber>
    </recommendedName>
</protein>
<dbReference type="GO" id="GO:0005524">
    <property type="term" value="F:ATP binding"/>
    <property type="evidence" value="ECO:0007669"/>
    <property type="project" value="UniProtKB-KW"/>
</dbReference>
<feature type="chain" id="PRO_5041325281" description="ABC-type xenobiotic transporter" evidence="16">
    <location>
        <begin position="19"/>
        <end position="1499"/>
    </location>
</feature>
<dbReference type="EC" id="7.6.2.2" evidence="3"/>